<proteinExistence type="predicted"/>
<dbReference type="InterPro" id="IPR009057">
    <property type="entry name" value="Homeodomain-like_sf"/>
</dbReference>
<dbReference type="Gene3D" id="3.40.50.2300">
    <property type="match status" value="1"/>
</dbReference>
<dbReference type="InterPro" id="IPR020449">
    <property type="entry name" value="Tscrpt_reg_AraC-type_HTH"/>
</dbReference>
<dbReference type="Pfam" id="PF00072">
    <property type="entry name" value="Response_reg"/>
    <property type="match status" value="1"/>
</dbReference>
<organism evidence="7 8">
    <name type="scientific">Paenibacillus qinlingensis</name>
    <dbReference type="NCBI Taxonomy" id="1837343"/>
    <lineage>
        <taxon>Bacteria</taxon>
        <taxon>Bacillati</taxon>
        <taxon>Bacillota</taxon>
        <taxon>Bacilli</taxon>
        <taxon>Bacillales</taxon>
        <taxon>Paenibacillaceae</taxon>
        <taxon>Paenibacillus</taxon>
    </lineage>
</organism>
<dbReference type="InterPro" id="IPR018060">
    <property type="entry name" value="HTH_AraC"/>
</dbReference>
<dbReference type="SMART" id="SM00448">
    <property type="entry name" value="REC"/>
    <property type="match status" value="1"/>
</dbReference>
<evidence type="ECO:0000259" key="5">
    <source>
        <dbReference type="PROSITE" id="PS01124"/>
    </source>
</evidence>
<dbReference type="InterPro" id="IPR001789">
    <property type="entry name" value="Sig_transdc_resp-reg_receiver"/>
</dbReference>
<dbReference type="SUPFAM" id="SSF52172">
    <property type="entry name" value="CheY-like"/>
    <property type="match status" value="1"/>
</dbReference>
<keyword evidence="8" id="KW-1185">Reference proteome</keyword>
<evidence type="ECO:0000256" key="3">
    <source>
        <dbReference type="ARBA" id="ARBA00023163"/>
    </source>
</evidence>
<name>A0ABU1NQV4_9BACL</name>
<reference evidence="7 8" key="1">
    <citation type="submission" date="2023-07" db="EMBL/GenBank/DDBJ databases">
        <title>Sorghum-associated microbial communities from plants grown in Nebraska, USA.</title>
        <authorList>
            <person name="Schachtman D."/>
        </authorList>
    </citation>
    <scope>NUCLEOTIDE SEQUENCE [LARGE SCALE GENOMIC DNA]</scope>
    <source>
        <strain evidence="7 8">CC258</strain>
    </source>
</reference>
<dbReference type="Pfam" id="PF12833">
    <property type="entry name" value="HTH_18"/>
    <property type="match status" value="1"/>
</dbReference>
<protein>
    <submittedName>
        <fullName evidence="7">Two-component system response regulator YesN</fullName>
    </submittedName>
</protein>
<feature type="domain" description="Response regulatory" evidence="6">
    <location>
        <begin position="3"/>
        <end position="120"/>
    </location>
</feature>
<dbReference type="PRINTS" id="PR00032">
    <property type="entry name" value="HTHARAC"/>
</dbReference>
<keyword evidence="1" id="KW-0805">Transcription regulation</keyword>
<dbReference type="RefSeq" id="WP_310224123.1">
    <property type="nucleotide sequence ID" value="NZ_JAVDSB010000001.1"/>
</dbReference>
<feature type="domain" description="HTH araC/xylS-type" evidence="5">
    <location>
        <begin position="431"/>
        <end position="528"/>
    </location>
</feature>
<gene>
    <name evidence="7" type="ORF">J2736_001032</name>
</gene>
<evidence type="ECO:0000256" key="4">
    <source>
        <dbReference type="PROSITE-ProRule" id="PRU00169"/>
    </source>
</evidence>
<dbReference type="SUPFAM" id="SSF46689">
    <property type="entry name" value="Homeodomain-like"/>
    <property type="match status" value="1"/>
</dbReference>
<dbReference type="InterPro" id="IPR018062">
    <property type="entry name" value="HTH_AraC-typ_CS"/>
</dbReference>
<keyword evidence="2" id="KW-0238">DNA-binding</keyword>
<keyword evidence="3" id="KW-0804">Transcription</keyword>
<comment type="caution">
    <text evidence="7">The sequence shown here is derived from an EMBL/GenBank/DDBJ whole genome shotgun (WGS) entry which is preliminary data.</text>
</comment>
<dbReference type="Gene3D" id="1.10.10.60">
    <property type="entry name" value="Homeodomain-like"/>
    <property type="match status" value="2"/>
</dbReference>
<evidence type="ECO:0000313" key="7">
    <source>
        <dbReference type="EMBL" id="MDR6549849.1"/>
    </source>
</evidence>
<accession>A0ABU1NQV4</accession>
<evidence type="ECO:0000259" key="6">
    <source>
        <dbReference type="PROSITE" id="PS50110"/>
    </source>
</evidence>
<dbReference type="PROSITE" id="PS50110">
    <property type="entry name" value="RESPONSE_REGULATORY"/>
    <property type="match status" value="1"/>
</dbReference>
<dbReference type="SMART" id="SM00342">
    <property type="entry name" value="HTH_ARAC"/>
    <property type="match status" value="1"/>
</dbReference>
<dbReference type="InterPro" id="IPR011006">
    <property type="entry name" value="CheY-like_superfamily"/>
</dbReference>
<dbReference type="EMBL" id="JAVDSB010000001">
    <property type="protein sequence ID" value="MDR6549849.1"/>
    <property type="molecule type" value="Genomic_DNA"/>
</dbReference>
<dbReference type="PROSITE" id="PS00041">
    <property type="entry name" value="HTH_ARAC_FAMILY_1"/>
    <property type="match status" value="1"/>
</dbReference>
<evidence type="ECO:0000256" key="2">
    <source>
        <dbReference type="ARBA" id="ARBA00023125"/>
    </source>
</evidence>
<feature type="modified residue" description="4-aspartylphosphate" evidence="4">
    <location>
        <position position="55"/>
    </location>
</feature>
<dbReference type="PROSITE" id="PS01124">
    <property type="entry name" value="HTH_ARAC_FAMILY_2"/>
    <property type="match status" value="1"/>
</dbReference>
<dbReference type="Proteomes" id="UP001267290">
    <property type="component" value="Unassembled WGS sequence"/>
</dbReference>
<evidence type="ECO:0000256" key="1">
    <source>
        <dbReference type="ARBA" id="ARBA00023015"/>
    </source>
</evidence>
<sequence length="535" mass="61212">MAKLMIVDDEVYVMRAMIRSVDFTALGFEEVYQAMGGKEAMEILKAHSIDLIICDIEMPGMSGLELIEWVNDHYPEVETIFLTGHAEFSYAKKAVQLGSFEYLLKPVKTEELVLTVNNAIEKINENKNAAQMVETSKKYRTLWERQKSVVVERYWQNLLSGRIIPEANNLHAVNLPLKTDSQILPILISIEQWHKEFSLRDEDTLEYAIRNSASEILLGGFAGDIIKDENGILFALVYESPEQSSKPDVLAEACRTFADACTRYFYCTVSCYIGHAVPFQELTEVYHRLIEMEQENLSNPLSVQQLNQSVRSNPVSKHPFVIPWSDWVILFETGNKTELLKRLDQLFTGMQEGGADTESASALYHALVYMIYHVAHKNGFSVKEWSGLRERSGEINAIRSISQLKTWAEKIIDTGSRYLESQKNESSQIIEKTKHFIKANLKDVTREKAAGYIYLNSAYLSRIFKRETGQSLIDFIINAKMDRAKILLTESSLKIVDICEEIGYENYSHFGQAFKKKVGISPVEFRKRFQNLELK</sequence>
<keyword evidence="4" id="KW-0597">Phosphoprotein</keyword>
<dbReference type="PANTHER" id="PTHR43280:SF2">
    <property type="entry name" value="HTH-TYPE TRANSCRIPTIONAL REGULATOR EXSA"/>
    <property type="match status" value="1"/>
</dbReference>
<evidence type="ECO:0000313" key="8">
    <source>
        <dbReference type="Proteomes" id="UP001267290"/>
    </source>
</evidence>
<dbReference type="CDD" id="cd17536">
    <property type="entry name" value="REC_YesN-like"/>
    <property type="match status" value="1"/>
</dbReference>
<dbReference type="PANTHER" id="PTHR43280">
    <property type="entry name" value="ARAC-FAMILY TRANSCRIPTIONAL REGULATOR"/>
    <property type="match status" value="1"/>
</dbReference>